<evidence type="ECO:0000313" key="9">
    <source>
        <dbReference type="Proteomes" id="UP000319801"/>
    </source>
</evidence>
<dbReference type="PANTHER" id="PTHR15739:SF2">
    <property type="entry name" value="PROTEIN ZNF365"/>
    <property type="match status" value="1"/>
</dbReference>
<keyword evidence="1" id="KW-0597">Phosphoprotein</keyword>
<keyword evidence="5" id="KW-0175">Coiled coil</keyword>
<dbReference type="GO" id="GO:0110026">
    <property type="term" value="P:regulation of DNA strand resection involved in replication fork processing"/>
    <property type="evidence" value="ECO:0007669"/>
    <property type="project" value="TreeGrafter"/>
</dbReference>
<dbReference type="Proteomes" id="UP000319801">
    <property type="component" value="Unassembled WGS sequence"/>
</dbReference>
<dbReference type="AlphaFoldDB" id="A0A556U892"/>
<dbReference type="SUPFAM" id="SSF51182">
    <property type="entry name" value="RmlC-like cupins"/>
    <property type="match status" value="1"/>
</dbReference>
<dbReference type="Pfam" id="PF23165">
    <property type="entry name" value="zf-C2H2_FBX41"/>
    <property type="match status" value="1"/>
</dbReference>
<reference evidence="8 9" key="1">
    <citation type="journal article" date="2019" name="Genome Biol. Evol.">
        <title>Whole-Genome Sequencing of the Giant Devil Catfish, Bagarius yarrelli.</title>
        <authorList>
            <person name="Jiang W."/>
            <person name="Lv Y."/>
            <person name="Cheng L."/>
            <person name="Yang K."/>
            <person name="Chao B."/>
            <person name="Wang X."/>
            <person name="Li Y."/>
            <person name="Pan X."/>
            <person name="You X."/>
            <person name="Zhang Y."/>
            <person name="Yang J."/>
            <person name="Li J."/>
            <person name="Zhang X."/>
            <person name="Liu S."/>
            <person name="Sun C."/>
            <person name="Yang J."/>
            <person name="Shi Q."/>
        </authorList>
    </citation>
    <scope>NUCLEOTIDE SEQUENCE [LARGE SCALE GENOMIC DNA]</scope>
    <source>
        <strain evidence="8">JWS20170419001</strain>
        <tissue evidence="8">Muscle</tissue>
    </source>
</reference>
<keyword evidence="3" id="KW-0560">Oxidoreductase</keyword>
<dbReference type="GO" id="GO:0010975">
    <property type="term" value="P:regulation of neuron projection development"/>
    <property type="evidence" value="ECO:0007669"/>
    <property type="project" value="TreeGrafter"/>
</dbReference>
<keyword evidence="9" id="KW-1185">Reference proteome</keyword>
<dbReference type="CDD" id="cd20289">
    <property type="entry name" value="cupin_ADO"/>
    <property type="match status" value="1"/>
</dbReference>
<feature type="domain" description="FBX41/ZN365 C2H2-type zinc finger" evidence="7">
    <location>
        <begin position="28"/>
        <end position="57"/>
    </location>
</feature>
<dbReference type="Gene3D" id="2.60.120.10">
    <property type="entry name" value="Jelly Rolls"/>
    <property type="match status" value="1"/>
</dbReference>
<gene>
    <name evidence="8" type="ORF">Baya_8888</name>
</gene>
<sequence length="551" mass="61501">MQQKLCTRNTTLFVENGQACGAGAPSPPPYRCPRCGEHERFHSLSALRAHLDYNHTFDPRHNLSLPASRGFLRSDSKKAAAETQTTKDAGTDTRLRQFPFNSDSLPHDETADLCLEQAASPKKSVAGGELSVGTKLLSAPVPSMGKRLEGMMRTASSSMERRLLRLSSELAHTDTALLCERAHSHHLAQEREEVLEREQALSRQVNAAVMVIATLRQQLSMSEHELERREQEVLAIQKFLEAAAQHEMCGKVRLRRFIEGLLRRIALAERLLEYYQNTPHEHYCTAHTRPGQVDLGCVMPQDNMSSLIQRLARQALATFRNQTSEESKGFVENHSKLRSLLAEVRAADLKIVPRCVESSCVTPQLLGPPVTYMHICETDSFSMGVFLLKHGSSIPLHDHPNMYGMLKVLYGKVRVSCYDRLDSPPDSASGRQLNPPLLLPFQKSAMRPSVQQSVAEYTAESPPCVLYPHRDNLHQIEAVDGPTAFLDILAPPYDPDDGRDCHYYKVLPQVPEGADRSAGGQEQTEVWLVEIPQPSDFWCGSEPYPGPKVSL</sequence>
<protein>
    <submittedName>
        <fullName evidence="8">2-aminoethanethiol dioxygenase</fullName>
    </submittedName>
</protein>
<evidence type="ECO:0000256" key="1">
    <source>
        <dbReference type="ARBA" id="ARBA00022553"/>
    </source>
</evidence>
<dbReference type="InterPro" id="IPR052283">
    <property type="entry name" value="GenomicStab_NeuMorph_Reg"/>
</dbReference>
<keyword evidence="2" id="KW-0479">Metal-binding</keyword>
<dbReference type="GO" id="GO:0016702">
    <property type="term" value="F:oxidoreductase activity, acting on single donors with incorporation of molecular oxygen, incorporation of two atoms of oxygen"/>
    <property type="evidence" value="ECO:0007669"/>
    <property type="project" value="InterPro"/>
</dbReference>
<evidence type="ECO:0000256" key="6">
    <source>
        <dbReference type="SAM" id="MobiDB-lite"/>
    </source>
</evidence>
<proteinExistence type="predicted"/>
<dbReference type="OrthoDB" id="271433at2759"/>
<dbReference type="InterPro" id="IPR057038">
    <property type="entry name" value="FBX41/ZN365_Znf-C2H2"/>
</dbReference>
<name>A0A556U892_BAGYA</name>
<dbReference type="GO" id="GO:0000723">
    <property type="term" value="P:telomere maintenance"/>
    <property type="evidence" value="ECO:0007669"/>
    <property type="project" value="TreeGrafter"/>
</dbReference>
<dbReference type="InterPro" id="IPR012864">
    <property type="entry name" value="PCO/ADO"/>
</dbReference>
<dbReference type="InterPro" id="IPR014710">
    <property type="entry name" value="RmlC-like_jellyroll"/>
</dbReference>
<evidence type="ECO:0000256" key="5">
    <source>
        <dbReference type="ARBA" id="ARBA00023054"/>
    </source>
</evidence>
<dbReference type="InterPro" id="IPR011051">
    <property type="entry name" value="RmlC_Cupin_sf"/>
</dbReference>
<keyword evidence="4" id="KW-0408">Iron</keyword>
<dbReference type="GO" id="GO:0046872">
    <property type="term" value="F:metal ion binding"/>
    <property type="evidence" value="ECO:0007669"/>
    <property type="project" value="UniProtKB-KW"/>
</dbReference>
<evidence type="ECO:0000256" key="4">
    <source>
        <dbReference type="ARBA" id="ARBA00023004"/>
    </source>
</evidence>
<accession>A0A556U892</accession>
<keyword evidence="8" id="KW-0223">Dioxygenase</keyword>
<evidence type="ECO:0000313" key="8">
    <source>
        <dbReference type="EMBL" id="TSN67072.1"/>
    </source>
</evidence>
<dbReference type="Pfam" id="PF07847">
    <property type="entry name" value="PCO_ADO"/>
    <property type="match status" value="1"/>
</dbReference>
<evidence type="ECO:0000259" key="7">
    <source>
        <dbReference type="Pfam" id="PF23165"/>
    </source>
</evidence>
<dbReference type="PANTHER" id="PTHR15739">
    <property type="entry name" value="ZINC FINGER PROTEIN"/>
    <property type="match status" value="1"/>
</dbReference>
<feature type="region of interest" description="Disordered" evidence="6">
    <location>
        <begin position="73"/>
        <end position="97"/>
    </location>
</feature>
<evidence type="ECO:0000256" key="2">
    <source>
        <dbReference type="ARBA" id="ARBA00022723"/>
    </source>
</evidence>
<evidence type="ECO:0000256" key="3">
    <source>
        <dbReference type="ARBA" id="ARBA00023002"/>
    </source>
</evidence>
<organism evidence="8 9">
    <name type="scientific">Bagarius yarrelli</name>
    <name type="common">Goonch</name>
    <name type="synonym">Bagrus yarrelli</name>
    <dbReference type="NCBI Taxonomy" id="175774"/>
    <lineage>
        <taxon>Eukaryota</taxon>
        <taxon>Metazoa</taxon>
        <taxon>Chordata</taxon>
        <taxon>Craniata</taxon>
        <taxon>Vertebrata</taxon>
        <taxon>Euteleostomi</taxon>
        <taxon>Actinopterygii</taxon>
        <taxon>Neopterygii</taxon>
        <taxon>Teleostei</taxon>
        <taxon>Ostariophysi</taxon>
        <taxon>Siluriformes</taxon>
        <taxon>Sisoridae</taxon>
        <taxon>Sisorinae</taxon>
        <taxon>Bagarius</taxon>
    </lineage>
</organism>
<dbReference type="EMBL" id="VCAZ01000059">
    <property type="protein sequence ID" value="TSN67072.1"/>
    <property type="molecule type" value="Genomic_DNA"/>
</dbReference>
<comment type="caution">
    <text evidence="8">The sequence shown here is derived from an EMBL/GenBank/DDBJ whole genome shotgun (WGS) entry which is preliminary data.</text>
</comment>
<dbReference type="GO" id="GO:0010569">
    <property type="term" value="P:regulation of double-strand break repair via homologous recombination"/>
    <property type="evidence" value="ECO:0007669"/>
    <property type="project" value="TreeGrafter"/>
</dbReference>